<gene>
    <name evidence="2" type="ORF">PanWU01x14_187830</name>
</gene>
<dbReference type="EMBL" id="JXTB01000183">
    <property type="protein sequence ID" value="PON55468.1"/>
    <property type="molecule type" value="Genomic_DNA"/>
</dbReference>
<evidence type="ECO:0000313" key="2">
    <source>
        <dbReference type="EMBL" id="PON55468.1"/>
    </source>
</evidence>
<dbReference type="Proteomes" id="UP000237105">
    <property type="component" value="Unassembled WGS sequence"/>
</dbReference>
<evidence type="ECO:0000313" key="3">
    <source>
        <dbReference type="Proteomes" id="UP000237105"/>
    </source>
</evidence>
<feature type="compositionally biased region" description="Pro residues" evidence="1">
    <location>
        <begin position="48"/>
        <end position="65"/>
    </location>
</feature>
<dbReference type="AlphaFoldDB" id="A0A2P5C327"/>
<reference evidence="3" key="1">
    <citation type="submission" date="2016-06" db="EMBL/GenBank/DDBJ databases">
        <title>Parallel loss of symbiosis genes in relatives of nitrogen-fixing non-legume Parasponia.</title>
        <authorList>
            <person name="Van Velzen R."/>
            <person name="Holmer R."/>
            <person name="Bu F."/>
            <person name="Rutten L."/>
            <person name="Van Zeijl A."/>
            <person name="Liu W."/>
            <person name="Santuari L."/>
            <person name="Cao Q."/>
            <person name="Sharma T."/>
            <person name="Shen D."/>
            <person name="Roswanjaya Y."/>
            <person name="Wardhani T."/>
            <person name="Kalhor M.S."/>
            <person name="Jansen J."/>
            <person name="Van den Hoogen J."/>
            <person name="Gungor B."/>
            <person name="Hartog M."/>
            <person name="Hontelez J."/>
            <person name="Verver J."/>
            <person name="Yang W.-C."/>
            <person name="Schijlen E."/>
            <person name="Repin R."/>
            <person name="Schilthuizen M."/>
            <person name="Schranz E."/>
            <person name="Heidstra R."/>
            <person name="Miyata K."/>
            <person name="Fedorova E."/>
            <person name="Kohlen W."/>
            <person name="Bisseling T."/>
            <person name="Smit S."/>
            <person name="Geurts R."/>
        </authorList>
    </citation>
    <scope>NUCLEOTIDE SEQUENCE [LARGE SCALE GENOMIC DNA]</scope>
    <source>
        <strain evidence="3">cv. WU1-14</strain>
    </source>
</reference>
<organism evidence="2 3">
    <name type="scientific">Parasponia andersonii</name>
    <name type="common">Sponia andersonii</name>
    <dbReference type="NCBI Taxonomy" id="3476"/>
    <lineage>
        <taxon>Eukaryota</taxon>
        <taxon>Viridiplantae</taxon>
        <taxon>Streptophyta</taxon>
        <taxon>Embryophyta</taxon>
        <taxon>Tracheophyta</taxon>
        <taxon>Spermatophyta</taxon>
        <taxon>Magnoliopsida</taxon>
        <taxon>eudicotyledons</taxon>
        <taxon>Gunneridae</taxon>
        <taxon>Pentapetalae</taxon>
        <taxon>rosids</taxon>
        <taxon>fabids</taxon>
        <taxon>Rosales</taxon>
        <taxon>Cannabaceae</taxon>
        <taxon>Parasponia</taxon>
    </lineage>
</organism>
<sequence>MTLASKLDYSKPLPLVFSNKVRVLPERFLGRKSSPPPPPKSSFLIHFSPPPPRQPPPTLLPPSQL</sequence>
<feature type="region of interest" description="Disordered" evidence="1">
    <location>
        <begin position="28"/>
        <end position="65"/>
    </location>
</feature>
<name>A0A2P5C327_PARAD</name>
<proteinExistence type="predicted"/>
<dbReference type="OrthoDB" id="10398324at2759"/>
<protein>
    <submittedName>
        <fullName evidence="2">Uncharacterized protein</fullName>
    </submittedName>
</protein>
<keyword evidence="3" id="KW-1185">Reference proteome</keyword>
<comment type="caution">
    <text evidence="2">The sequence shown here is derived from an EMBL/GenBank/DDBJ whole genome shotgun (WGS) entry which is preliminary data.</text>
</comment>
<accession>A0A2P5C327</accession>
<evidence type="ECO:0000256" key="1">
    <source>
        <dbReference type="SAM" id="MobiDB-lite"/>
    </source>
</evidence>